<dbReference type="PROSITE" id="PS51507">
    <property type="entry name" value="IRF_2"/>
    <property type="match status" value="1"/>
</dbReference>
<dbReference type="Gene3D" id="1.10.10.10">
    <property type="entry name" value="Winged helix-like DNA-binding domain superfamily/Winged helix DNA-binding domain"/>
    <property type="match status" value="1"/>
</dbReference>
<dbReference type="PROSITE" id="PS00601">
    <property type="entry name" value="IRF_1"/>
    <property type="match status" value="1"/>
</dbReference>
<dbReference type="GO" id="GO:0002376">
    <property type="term" value="P:immune system process"/>
    <property type="evidence" value="ECO:0007669"/>
    <property type="project" value="TreeGrafter"/>
</dbReference>
<evidence type="ECO:0000313" key="8">
    <source>
        <dbReference type="EMBL" id="KAG7477967.1"/>
    </source>
</evidence>
<dbReference type="GO" id="GO:0045944">
    <property type="term" value="P:positive regulation of transcription by RNA polymerase II"/>
    <property type="evidence" value="ECO:0007669"/>
    <property type="project" value="UniProtKB-ARBA"/>
</dbReference>
<reference evidence="8" key="1">
    <citation type="submission" date="2021-01" db="EMBL/GenBank/DDBJ databases">
        <authorList>
            <person name="Zahm M."/>
            <person name="Roques C."/>
            <person name="Cabau C."/>
            <person name="Klopp C."/>
            <person name="Donnadieu C."/>
            <person name="Jouanno E."/>
            <person name="Lampietro C."/>
            <person name="Louis A."/>
            <person name="Herpin A."/>
            <person name="Echchiki A."/>
            <person name="Berthelot C."/>
            <person name="Parey E."/>
            <person name="Roest-Crollius H."/>
            <person name="Braasch I."/>
            <person name="Postlethwait J."/>
            <person name="Bobe J."/>
            <person name="Montfort J."/>
            <person name="Bouchez O."/>
            <person name="Begum T."/>
            <person name="Mejri S."/>
            <person name="Adams A."/>
            <person name="Chen W.-J."/>
            <person name="Guiguen Y."/>
        </authorList>
    </citation>
    <scope>NUCLEOTIDE SEQUENCE</scope>
    <source>
        <strain evidence="8">YG-15Mar2019-1</strain>
        <tissue evidence="8">Brain</tissue>
    </source>
</reference>
<dbReference type="GO" id="GO:0000981">
    <property type="term" value="F:DNA-binding transcription factor activity, RNA polymerase II-specific"/>
    <property type="evidence" value="ECO:0007669"/>
    <property type="project" value="TreeGrafter"/>
</dbReference>
<dbReference type="InterPro" id="IPR036388">
    <property type="entry name" value="WH-like_DNA-bd_sf"/>
</dbReference>
<dbReference type="FunFam" id="1.10.10.10:FF:000041">
    <property type="entry name" value="Interferon regulatory factor 4"/>
    <property type="match status" value="1"/>
</dbReference>
<protein>
    <recommendedName>
        <fullName evidence="7">IRF tryptophan pentad repeat domain-containing protein</fullName>
    </recommendedName>
</protein>
<dbReference type="PANTHER" id="PTHR11949:SF24">
    <property type="entry name" value="INTERFERON REGULATORY FACTOR 9"/>
    <property type="match status" value="1"/>
</dbReference>
<dbReference type="InterPro" id="IPR019471">
    <property type="entry name" value="Interferon_reg_factor-3"/>
</dbReference>
<organism evidence="8 9">
    <name type="scientific">Megalops atlanticus</name>
    <name type="common">Tarpon</name>
    <name type="synonym">Clupea gigantea</name>
    <dbReference type="NCBI Taxonomy" id="7932"/>
    <lineage>
        <taxon>Eukaryota</taxon>
        <taxon>Metazoa</taxon>
        <taxon>Chordata</taxon>
        <taxon>Craniata</taxon>
        <taxon>Vertebrata</taxon>
        <taxon>Euteleostomi</taxon>
        <taxon>Actinopterygii</taxon>
        <taxon>Neopterygii</taxon>
        <taxon>Teleostei</taxon>
        <taxon>Elopiformes</taxon>
        <taxon>Megalopidae</taxon>
        <taxon>Megalops</taxon>
    </lineage>
</organism>
<gene>
    <name evidence="8" type="ORF">MATL_G00075050</name>
</gene>
<comment type="subcellular location">
    <subcellularLocation>
        <location evidence="1">Nucleus</location>
    </subcellularLocation>
</comment>
<dbReference type="FunFam" id="2.60.200.10:FF:000013">
    <property type="entry name" value="Interferon regulatory factor 8"/>
    <property type="match status" value="1"/>
</dbReference>
<evidence type="ECO:0000256" key="3">
    <source>
        <dbReference type="ARBA" id="ARBA00023125"/>
    </source>
</evidence>
<keyword evidence="4" id="KW-0010">Activator</keyword>
<evidence type="ECO:0000256" key="5">
    <source>
        <dbReference type="ARBA" id="ARBA00023163"/>
    </source>
</evidence>
<evidence type="ECO:0000256" key="2">
    <source>
        <dbReference type="ARBA" id="ARBA00023015"/>
    </source>
</evidence>
<keyword evidence="6" id="KW-0539">Nucleus</keyword>
<dbReference type="InterPro" id="IPR008984">
    <property type="entry name" value="SMAD_FHA_dom_sf"/>
</dbReference>
<name>A0A9D3TCC2_MEGAT</name>
<sequence length="411" mass="46600">MEDNYKNMRLKEWLIAQIESGKYAGVTWENQEKTMFRIPWKHAAKQDYNEHEDAALFKAWAMFKGKYQEGKDRADPSMWKTRLRCALNKSTDFQEVPERSQLDISEPYKVYRIQAEEDRGKDSSDSPVIFVGSLPGASGGPARKLGSHTNVDGEWREKTDSQAQQCSPACVKSWTVRTDCEGRDILKDCTRSTLGEAGLEAPVAIVQVTYPAALQITDFRLRVRLYYLGQLVQDFTTSTPEGCRILHGSVQAENEKIYGPCAVEQIHFPPPQVARLPPTIRRALTHLLPHLERGVLVWAAPDGVFIKRFCQGRVYWSGPLARNQNQPNKLEREKTCKLLDMAVFTQGFQQYLEKGGPTPRSEVDLCFGEEFPEPGKTLAEKLITAHVEPLFTKELITPGVLVLKTRPRDES</sequence>
<keyword evidence="5" id="KW-0804">Transcription</keyword>
<dbReference type="EMBL" id="JAFDVH010000005">
    <property type="protein sequence ID" value="KAG7477967.1"/>
    <property type="molecule type" value="Genomic_DNA"/>
</dbReference>
<dbReference type="SUPFAM" id="SSF46785">
    <property type="entry name" value="Winged helix' DNA-binding domain"/>
    <property type="match status" value="1"/>
</dbReference>
<keyword evidence="2" id="KW-0805">Transcription regulation</keyword>
<dbReference type="Proteomes" id="UP001046870">
    <property type="component" value="Chromosome 5"/>
</dbReference>
<dbReference type="SUPFAM" id="SSF49879">
    <property type="entry name" value="SMAD/FHA domain"/>
    <property type="match status" value="1"/>
</dbReference>
<keyword evidence="3" id="KW-0238">DNA-binding</keyword>
<evidence type="ECO:0000256" key="4">
    <source>
        <dbReference type="ARBA" id="ARBA00023159"/>
    </source>
</evidence>
<dbReference type="SMART" id="SM00348">
    <property type="entry name" value="IRF"/>
    <property type="match status" value="1"/>
</dbReference>
<evidence type="ECO:0000256" key="1">
    <source>
        <dbReference type="ARBA" id="ARBA00004123"/>
    </source>
</evidence>
<dbReference type="Pfam" id="PF00605">
    <property type="entry name" value="IRF"/>
    <property type="match status" value="1"/>
</dbReference>
<evidence type="ECO:0000256" key="6">
    <source>
        <dbReference type="ARBA" id="ARBA00023242"/>
    </source>
</evidence>
<dbReference type="SMART" id="SM01243">
    <property type="entry name" value="IRF-3"/>
    <property type="match status" value="1"/>
</dbReference>
<dbReference type="Pfam" id="PF10401">
    <property type="entry name" value="IRF-3"/>
    <property type="match status" value="1"/>
</dbReference>
<dbReference type="InterPro" id="IPR019817">
    <property type="entry name" value="Interferon_reg_fac_CS"/>
</dbReference>
<dbReference type="CDD" id="cd00103">
    <property type="entry name" value="IRF"/>
    <property type="match status" value="1"/>
</dbReference>
<dbReference type="GO" id="GO:0005634">
    <property type="term" value="C:nucleus"/>
    <property type="evidence" value="ECO:0007669"/>
    <property type="project" value="UniProtKB-SubCell"/>
</dbReference>
<dbReference type="InterPro" id="IPR001346">
    <property type="entry name" value="Interferon_reg_fact_DNA-bd_dom"/>
</dbReference>
<dbReference type="AlphaFoldDB" id="A0A9D3TCC2"/>
<accession>A0A9D3TCC2</accession>
<feature type="domain" description="IRF tryptophan pentad repeat" evidence="7">
    <location>
        <begin position="7"/>
        <end position="115"/>
    </location>
</feature>
<dbReference type="PRINTS" id="PR00267">
    <property type="entry name" value="INTFRNREGFCT"/>
</dbReference>
<dbReference type="PANTHER" id="PTHR11949">
    <property type="entry name" value="INTERFERON REGULATORY FACTOR"/>
    <property type="match status" value="1"/>
</dbReference>
<proteinExistence type="predicted"/>
<comment type="caution">
    <text evidence="8">The sequence shown here is derived from an EMBL/GenBank/DDBJ whole genome shotgun (WGS) entry which is preliminary data.</text>
</comment>
<keyword evidence="9" id="KW-1185">Reference proteome</keyword>
<evidence type="ECO:0000259" key="7">
    <source>
        <dbReference type="PROSITE" id="PS51507"/>
    </source>
</evidence>
<dbReference type="InterPro" id="IPR017855">
    <property type="entry name" value="SMAD-like_dom_sf"/>
</dbReference>
<dbReference type="GO" id="GO:0000978">
    <property type="term" value="F:RNA polymerase II cis-regulatory region sequence-specific DNA binding"/>
    <property type="evidence" value="ECO:0007669"/>
    <property type="project" value="TreeGrafter"/>
</dbReference>
<dbReference type="OrthoDB" id="8698246at2759"/>
<dbReference type="Gene3D" id="2.60.200.10">
    <property type="match status" value="1"/>
</dbReference>
<evidence type="ECO:0000313" key="9">
    <source>
        <dbReference type="Proteomes" id="UP001046870"/>
    </source>
</evidence>
<dbReference type="InterPro" id="IPR036390">
    <property type="entry name" value="WH_DNA-bd_sf"/>
</dbReference>